<dbReference type="GO" id="GO:0009898">
    <property type="term" value="C:cytoplasmic side of plasma membrane"/>
    <property type="evidence" value="ECO:0007669"/>
    <property type="project" value="TreeGrafter"/>
</dbReference>
<reference evidence="4 5" key="1">
    <citation type="submission" date="2020-02" db="EMBL/GenBank/DDBJ databases">
        <title>Broccoli isolated Pseudomonas sp.</title>
        <authorList>
            <person name="Fujikawa T."/>
            <person name="Sawada H."/>
        </authorList>
    </citation>
    <scope>NUCLEOTIDE SEQUENCE [LARGE SCALE GENOMIC DNA]</scope>
    <source>
        <strain evidence="4 5">MAFF212427</strain>
    </source>
</reference>
<evidence type="ECO:0000259" key="3">
    <source>
        <dbReference type="Pfam" id="PF00171"/>
    </source>
</evidence>
<dbReference type="InterPro" id="IPR050485">
    <property type="entry name" value="Proline_metab_enzyme"/>
</dbReference>
<feature type="domain" description="Aldehyde dehydrogenase" evidence="3">
    <location>
        <begin position="15"/>
        <end position="89"/>
    </location>
</feature>
<dbReference type="PANTHER" id="PTHR42862">
    <property type="entry name" value="DELTA-1-PYRROLINE-5-CARBOXYLATE DEHYDROGENASE 1, ISOFORM A-RELATED"/>
    <property type="match status" value="1"/>
</dbReference>
<dbReference type="Pfam" id="PF00171">
    <property type="entry name" value="Aldedh"/>
    <property type="match status" value="1"/>
</dbReference>
<dbReference type="GO" id="GO:0010133">
    <property type="term" value="P:L-proline catabolic process to L-glutamate"/>
    <property type="evidence" value="ECO:0007669"/>
    <property type="project" value="TreeGrafter"/>
</dbReference>
<dbReference type="RefSeq" id="WP_163944080.1">
    <property type="nucleotide sequence ID" value="NZ_JAAHBU010000115.1"/>
</dbReference>
<comment type="caution">
    <text evidence="4">The sequence shown here is derived from an EMBL/GenBank/DDBJ whole genome shotgun (WGS) entry which is preliminary data.</text>
</comment>
<evidence type="ECO:0000313" key="4">
    <source>
        <dbReference type="EMBL" id="NER64116.1"/>
    </source>
</evidence>
<name>A0A6B3NQG7_9PSED</name>
<dbReference type="Gene3D" id="3.40.605.10">
    <property type="entry name" value="Aldehyde Dehydrogenase, Chain A, domain 1"/>
    <property type="match status" value="1"/>
</dbReference>
<dbReference type="AlphaFoldDB" id="A0A6B3NQG7"/>
<sequence>MSNVKRFENYIGGQWVAGDEYTSNVNPSDLSDVIGEYAKASADQVNAAISAARGAFAEWSVFPIQARADALDKVGNEILARREELGTLLA</sequence>
<dbReference type="InterPro" id="IPR016162">
    <property type="entry name" value="Ald_DH_N"/>
</dbReference>
<dbReference type="InterPro" id="IPR016161">
    <property type="entry name" value="Ald_DH/histidinol_DH"/>
</dbReference>
<evidence type="ECO:0000256" key="2">
    <source>
        <dbReference type="ARBA" id="ARBA00023027"/>
    </source>
</evidence>
<dbReference type="PANTHER" id="PTHR42862:SF1">
    <property type="entry name" value="DELTA-1-PYRROLINE-5-CARBOXYLATE DEHYDROGENASE 2, ISOFORM A-RELATED"/>
    <property type="match status" value="1"/>
</dbReference>
<evidence type="ECO:0000313" key="5">
    <source>
        <dbReference type="Proteomes" id="UP000482634"/>
    </source>
</evidence>
<gene>
    <name evidence="4" type="ORF">G3436_09725</name>
</gene>
<keyword evidence="1" id="KW-0560">Oxidoreductase</keyword>
<protein>
    <submittedName>
        <fullName evidence="4">Aldehyde dehydrogenase family protein</fullName>
    </submittedName>
</protein>
<dbReference type="InterPro" id="IPR015590">
    <property type="entry name" value="Aldehyde_DH_dom"/>
</dbReference>
<keyword evidence="2" id="KW-0520">NAD</keyword>
<proteinExistence type="predicted"/>
<feature type="non-terminal residue" evidence="4">
    <location>
        <position position="90"/>
    </location>
</feature>
<organism evidence="4 5">
    <name type="scientific">Pseudomonas brassicae</name>
    <dbReference type="NCBI Taxonomy" id="2708063"/>
    <lineage>
        <taxon>Bacteria</taxon>
        <taxon>Pseudomonadati</taxon>
        <taxon>Pseudomonadota</taxon>
        <taxon>Gammaproteobacteria</taxon>
        <taxon>Pseudomonadales</taxon>
        <taxon>Pseudomonadaceae</taxon>
        <taxon>Pseudomonas</taxon>
    </lineage>
</organism>
<evidence type="ECO:0000256" key="1">
    <source>
        <dbReference type="ARBA" id="ARBA00023002"/>
    </source>
</evidence>
<dbReference type="GO" id="GO:0003842">
    <property type="term" value="F:L-glutamate gamma-semialdehyde dehydrogenase activity"/>
    <property type="evidence" value="ECO:0007669"/>
    <property type="project" value="TreeGrafter"/>
</dbReference>
<accession>A0A6B3NQG7</accession>
<keyword evidence="5" id="KW-1185">Reference proteome</keyword>
<dbReference type="EMBL" id="JAAHBU010000115">
    <property type="protein sequence ID" value="NER64116.1"/>
    <property type="molecule type" value="Genomic_DNA"/>
</dbReference>
<dbReference type="SUPFAM" id="SSF53720">
    <property type="entry name" value="ALDH-like"/>
    <property type="match status" value="1"/>
</dbReference>
<dbReference type="Proteomes" id="UP000482634">
    <property type="component" value="Unassembled WGS sequence"/>
</dbReference>